<comment type="cofactor">
    <cofactor evidence="1">
        <name>thiamine diphosphate</name>
        <dbReference type="ChEBI" id="CHEBI:58937"/>
    </cofactor>
</comment>
<name>A0A930VPP0_9ACTN</name>
<dbReference type="PANTHER" id="PTHR18968">
    <property type="entry name" value="THIAMINE PYROPHOSPHATE ENZYMES"/>
    <property type="match status" value="1"/>
</dbReference>
<dbReference type="GO" id="GO:0009099">
    <property type="term" value="P:L-valine biosynthetic process"/>
    <property type="evidence" value="ECO:0007669"/>
    <property type="project" value="TreeGrafter"/>
</dbReference>
<evidence type="ECO:0000256" key="4">
    <source>
        <dbReference type="RuleBase" id="RU362132"/>
    </source>
</evidence>
<dbReference type="InterPro" id="IPR000399">
    <property type="entry name" value="TPP-bd_CS"/>
</dbReference>
<dbReference type="RefSeq" id="WP_194698665.1">
    <property type="nucleotide sequence ID" value="NZ_JADKPO010000058.1"/>
</dbReference>
<organism evidence="8 9">
    <name type="scientific">Nocardioides agariphilus</name>
    <dbReference type="NCBI Taxonomy" id="433664"/>
    <lineage>
        <taxon>Bacteria</taxon>
        <taxon>Bacillati</taxon>
        <taxon>Actinomycetota</taxon>
        <taxon>Actinomycetes</taxon>
        <taxon>Propionibacteriales</taxon>
        <taxon>Nocardioidaceae</taxon>
        <taxon>Nocardioides</taxon>
    </lineage>
</organism>
<dbReference type="Pfam" id="PF02776">
    <property type="entry name" value="TPP_enzyme_N"/>
    <property type="match status" value="1"/>
</dbReference>
<comment type="caution">
    <text evidence="8">The sequence shown here is derived from an EMBL/GenBank/DDBJ whole genome shotgun (WGS) entry which is preliminary data.</text>
</comment>
<dbReference type="CDD" id="cd07035">
    <property type="entry name" value="TPP_PYR_POX_like"/>
    <property type="match status" value="1"/>
</dbReference>
<dbReference type="PROSITE" id="PS00187">
    <property type="entry name" value="TPP_ENZYMES"/>
    <property type="match status" value="1"/>
</dbReference>
<evidence type="ECO:0000259" key="5">
    <source>
        <dbReference type="Pfam" id="PF00205"/>
    </source>
</evidence>
<feature type="domain" description="Thiamine pyrophosphate enzyme TPP-binding" evidence="6">
    <location>
        <begin position="405"/>
        <end position="557"/>
    </location>
</feature>
<dbReference type="Gene3D" id="3.40.50.970">
    <property type="match status" value="2"/>
</dbReference>
<dbReference type="Pfam" id="PF02775">
    <property type="entry name" value="TPP_enzyme_C"/>
    <property type="match status" value="1"/>
</dbReference>
<reference evidence="8" key="1">
    <citation type="submission" date="2020-11" db="EMBL/GenBank/DDBJ databases">
        <title>Nocardioides cynanchi sp. nov., isolated from soil of rhizosphere of Cynanchum wilfordii.</title>
        <authorList>
            <person name="Lee J.-S."/>
            <person name="Suh M.K."/>
            <person name="Kim J.-S."/>
        </authorList>
    </citation>
    <scope>NUCLEOTIDE SEQUENCE</scope>
    <source>
        <strain evidence="8">KCTC 19276</strain>
    </source>
</reference>
<keyword evidence="9" id="KW-1185">Reference proteome</keyword>
<dbReference type="GO" id="GO:0050660">
    <property type="term" value="F:flavin adenine dinucleotide binding"/>
    <property type="evidence" value="ECO:0007669"/>
    <property type="project" value="TreeGrafter"/>
</dbReference>
<evidence type="ECO:0000313" key="8">
    <source>
        <dbReference type="EMBL" id="MBF4770522.1"/>
    </source>
</evidence>
<dbReference type="InterPro" id="IPR012000">
    <property type="entry name" value="Thiamin_PyroP_enz_cen_dom"/>
</dbReference>
<dbReference type="AlphaFoldDB" id="A0A930VPP0"/>
<evidence type="ECO:0000313" key="9">
    <source>
        <dbReference type="Proteomes" id="UP000660668"/>
    </source>
</evidence>
<proteinExistence type="inferred from homology"/>
<dbReference type="Proteomes" id="UP000660668">
    <property type="component" value="Unassembled WGS sequence"/>
</dbReference>
<dbReference type="Gene3D" id="3.40.50.1220">
    <property type="entry name" value="TPP-binding domain"/>
    <property type="match status" value="1"/>
</dbReference>
<evidence type="ECO:0000259" key="6">
    <source>
        <dbReference type="Pfam" id="PF02775"/>
    </source>
</evidence>
<dbReference type="GO" id="GO:0000287">
    <property type="term" value="F:magnesium ion binding"/>
    <property type="evidence" value="ECO:0007669"/>
    <property type="project" value="InterPro"/>
</dbReference>
<dbReference type="CDD" id="cd00568">
    <property type="entry name" value="TPP_enzymes"/>
    <property type="match status" value="1"/>
</dbReference>
<dbReference type="InterPro" id="IPR045229">
    <property type="entry name" value="TPP_enz"/>
</dbReference>
<keyword evidence="3 4" id="KW-0786">Thiamine pyrophosphate</keyword>
<gene>
    <name evidence="8" type="ORF">ISU10_22355</name>
</gene>
<evidence type="ECO:0000256" key="1">
    <source>
        <dbReference type="ARBA" id="ARBA00001964"/>
    </source>
</evidence>
<evidence type="ECO:0000256" key="3">
    <source>
        <dbReference type="ARBA" id="ARBA00023052"/>
    </source>
</evidence>
<dbReference type="SUPFAM" id="SSF52467">
    <property type="entry name" value="DHS-like NAD/FAD-binding domain"/>
    <property type="match status" value="1"/>
</dbReference>
<evidence type="ECO:0000259" key="7">
    <source>
        <dbReference type="Pfam" id="PF02776"/>
    </source>
</evidence>
<dbReference type="GO" id="GO:0030976">
    <property type="term" value="F:thiamine pyrophosphate binding"/>
    <property type="evidence" value="ECO:0007669"/>
    <property type="project" value="InterPro"/>
</dbReference>
<comment type="similarity">
    <text evidence="2 4">Belongs to the TPP enzyme family.</text>
</comment>
<dbReference type="InterPro" id="IPR012001">
    <property type="entry name" value="Thiamin_PyroP_enz_TPP-bd_dom"/>
</dbReference>
<protein>
    <submittedName>
        <fullName evidence="8">Thiamine pyrophosphate-binding protein</fullName>
    </submittedName>
</protein>
<dbReference type="Pfam" id="PF00205">
    <property type="entry name" value="TPP_enzyme_M"/>
    <property type="match status" value="1"/>
</dbReference>
<dbReference type="PANTHER" id="PTHR18968:SF13">
    <property type="entry name" value="ACETOLACTATE SYNTHASE CATALYTIC SUBUNIT, MITOCHONDRIAL"/>
    <property type="match status" value="1"/>
</dbReference>
<dbReference type="EMBL" id="JADKPO010000058">
    <property type="protein sequence ID" value="MBF4770522.1"/>
    <property type="molecule type" value="Genomic_DNA"/>
</dbReference>
<dbReference type="InterPro" id="IPR029035">
    <property type="entry name" value="DHS-like_NAD/FAD-binding_dom"/>
</dbReference>
<sequence length="570" mass="60851">MRAVEDGRPSGTPHSAATVVADMIAGHGVTHVFMVPAVIRRSFAELERRHPAVARIATHGEKSAAYMADGYARASRRPGVCAAQVVGALNLAAGLREPFLASSPVIAFTGGRLPETQFRNVYQEADDLPAFDQVTKYNAVIDHPDRFSDMIGQAFRVATTGNPGPVHLQVQGNEGQVDIQETLVEPFVDPRFSQVPAYRVVPDPAALEQVLDVLDAAERPVIVAGGGVRASDAGAELVALAEWLSIPVATSANGRDSIPGRHPLAVGQVGTYSRESANQVVGAADLVCFVGTRAGGMTTHFWAVPPIGTPAVQIDIEPENIGRNYPLRAAVLADAKLALDGLRRLAEQRKRRDRSGWLAQVEQTTSAWREKYLDVLTSDAVPIRPERICGELTEHLPQDAIVLADTGHAGMWMGQFFDVADAGQSYLRSAGHLGWAFPAGIGAKAGAPDRPVVTFTGDAGLYYHLGEIETAVRWKLNAITVVNNNHGGNQSKRGFDRAYGGEGTTPKAAEMWTYIDVDFARIANEMGALGIRVDKPGDLSSALDQAQSADRPVVLDVHTDIGVVAPLPVS</sequence>
<dbReference type="SUPFAM" id="SSF52518">
    <property type="entry name" value="Thiamin diphosphate-binding fold (THDP-binding)"/>
    <property type="match status" value="2"/>
</dbReference>
<dbReference type="InterPro" id="IPR029061">
    <property type="entry name" value="THDP-binding"/>
</dbReference>
<feature type="domain" description="Thiamine pyrophosphate enzyme N-terminal TPP-binding" evidence="7">
    <location>
        <begin position="16"/>
        <end position="126"/>
    </location>
</feature>
<dbReference type="GO" id="GO:0009097">
    <property type="term" value="P:isoleucine biosynthetic process"/>
    <property type="evidence" value="ECO:0007669"/>
    <property type="project" value="TreeGrafter"/>
</dbReference>
<dbReference type="InterPro" id="IPR011766">
    <property type="entry name" value="TPP_enzyme_TPP-bd"/>
</dbReference>
<evidence type="ECO:0000256" key="2">
    <source>
        <dbReference type="ARBA" id="ARBA00007812"/>
    </source>
</evidence>
<feature type="domain" description="Thiamine pyrophosphate enzyme central" evidence="5">
    <location>
        <begin position="207"/>
        <end position="342"/>
    </location>
</feature>
<accession>A0A930VPP0</accession>
<dbReference type="GO" id="GO:0003984">
    <property type="term" value="F:acetolactate synthase activity"/>
    <property type="evidence" value="ECO:0007669"/>
    <property type="project" value="TreeGrafter"/>
</dbReference>
<dbReference type="GO" id="GO:0005948">
    <property type="term" value="C:acetolactate synthase complex"/>
    <property type="evidence" value="ECO:0007669"/>
    <property type="project" value="TreeGrafter"/>
</dbReference>